<reference evidence="2 3" key="1">
    <citation type="journal article" date="2020" name="Cell">
        <title>Large-Scale Comparative Analyses of Tick Genomes Elucidate Their Genetic Diversity and Vector Capacities.</title>
        <authorList>
            <consortium name="Tick Genome and Microbiome Consortium (TIGMIC)"/>
            <person name="Jia N."/>
            <person name="Wang J."/>
            <person name="Shi W."/>
            <person name="Du L."/>
            <person name="Sun Y."/>
            <person name="Zhan W."/>
            <person name="Jiang J.F."/>
            <person name="Wang Q."/>
            <person name="Zhang B."/>
            <person name="Ji P."/>
            <person name="Bell-Sakyi L."/>
            <person name="Cui X.M."/>
            <person name="Yuan T.T."/>
            <person name="Jiang B.G."/>
            <person name="Yang W.F."/>
            <person name="Lam T.T."/>
            <person name="Chang Q.C."/>
            <person name="Ding S.J."/>
            <person name="Wang X.J."/>
            <person name="Zhu J.G."/>
            <person name="Ruan X.D."/>
            <person name="Zhao L."/>
            <person name="Wei J.T."/>
            <person name="Ye R.Z."/>
            <person name="Que T.C."/>
            <person name="Du C.H."/>
            <person name="Zhou Y.H."/>
            <person name="Cheng J.X."/>
            <person name="Dai P.F."/>
            <person name="Guo W.B."/>
            <person name="Han X.H."/>
            <person name="Huang E.J."/>
            <person name="Li L.F."/>
            <person name="Wei W."/>
            <person name="Gao Y.C."/>
            <person name="Liu J.Z."/>
            <person name="Shao H.Z."/>
            <person name="Wang X."/>
            <person name="Wang C.C."/>
            <person name="Yang T.C."/>
            <person name="Huo Q.B."/>
            <person name="Li W."/>
            <person name="Chen H.Y."/>
            <person name="Chen S.E."/>
            <person name="Zhou L.G."/>
            <person name="Ni X.B."/>
            <person name="Tian J.H."/>
            <person name="Sheng Y."/>
            <person name="Liu T."/>
            <person name="Pan Y.S."/>
            <person name="Xia L.Y."/>
            <person name="Li J."/>
            <person name="Zhao F."/>
            <person name="Cao W.C."/>
        </authorList>
    </citation>
    <scope>NUCLEOTIDE SEQUENCE [LARGE SCALE GENOMIC DNA]</scope>
    <source>
        <strain evidence="2">HaeL-2018</strain>
    </source>
</reference>
<dbReference type="GO" id="GO:0003676">
    <property type="term" value="F:nucleic acid binding"/>
    <property type="evidence" value="ECO:0007669"/>
    <property type="project" value="InterPro"/>
</dbReference>
<feature type="domain" description="DUF5641" evidence="1">
    <location>
        <begin position="137"/>
        <end position="225"/>
    </location>
</feature>
<dbReference type="OrthoDB" id="6514903at2759"/>
<name>A0A9J6HCQ9_HAELO</name>
<proteinExistence type="predicted"/>
<dbReference type="Proteomes" id="UP000821853">
    <property type="component" value="Unassembled WGS sequence"/>
</dbReference>
<dbReference type="EMBL" id="JABSTR010002744">
    <property type="protein sequence ID" value="KAH9384597.1"/>
    <property type="molecule type" value="Genomic_DNA"/>
</dbReference>
<keyword evidence="3" id="KW-1185">Reference proteome</keyword>
<protein>
    <recommendedName>
        <fullName evidence="1">DUF5641 domain-containing protein</fullName>
    </recommendedName>
</protein>
<evidence type="ECO:0000259" key="1">
    <source>
        <dbReference type="Pfam" id="PF18701"/>
    </source>
</evidence>
<gene>
    <name evidence="2" type="ORF">HPB48_026606</name>
</gene>
<dbReference type="AlphaFoldDB" id="A0A9J6HCQ9"/>
<organism evidence="2 3">
    <name type="scientific">Haemaphysalis longicornis</name>
    <name type="common">Bush tick</name>
    <dbReference type="NCBI Taxonomy" id="44386"/>
    <lineage>
        <taxon>Eukaryota</taxon>
        <taxon>Metazoa</taxon>
        <taxon>Ecdysozoa</taxon>
        <taxon>Arthropoda</taxon>
        <taxon>Chelicerata</taxon>
        <taxon>Arachnida</taxon>
        <taxon>Acari</taxon>
        <taxon>Parasitiformes</taxon>
        <taxon>Ixodida</taxon>
        <taxon>Ixodoidea</taxon>
        <taxon>Ixodidae</taxon>
        <taxon>Haemaphysalinae</taxon>
        <taxon>Haemaphysalis</taxon>
    </lineage>
</organism>
<dbReference type="Pfam" id="PF18701">
    <property type="entry name" value="DUF5641"/>
    <property type="match status" value="1"/>
</dbReference>
<evidence type="ECO:0000313" key="2">
    <source>
        <dbReference type="EMBL" id="KAH9384597.1"/>
    </source>
</evidence>
<evidence type="ECO:0000313" key="3">
    <source>
        <dbReference type="Proteomes" id="UP000821853"/>
    </source>
</evidence>
<accession>A0A9J6HCQ9</accession>
<dbReference type="PANTHER" id="PTHR47331">
    <property type="entry name" value="PHD-TYPE DOMAIN-CONTAINING PROTEIN"/>
    <property type="match status" value="1"/>
</dbReference>
<dbReference type="VEuPathDB" id="VectorBase:HLOH_054683"/>
<comment type="caution">
    <text evidence="2">The sequence shown here is derived from an EMBL/GenBank/DDBJ whole genome shotgun (WGS) entry which is preliminary data.</text>
</comment>
<dbReference type="Gene3D" id="3.30.420.10">
    <property type="entry name" value="Ribonuclease H-like superfamily/Ribonuclease H"/>
    <property type="match status" value="1"/>
</dbReference>
<dbReference type="InterPro" id="IPR040676">
    <property type="entry name" value="DUF5641"/>
</dbReference>
<sequence>MCKTIYSDNARSFKRSEKEINKILTMEDDKRRLFKTNLQIKWKYIAELAAWWGGFYEKLIRSFRSAIRKTIGRRLLTEEQQRTIVVEAEGTLNNRPLTYVYDDPNEPLPITPADVIGGRQRLIQHPTAAETGLGAFWKNSRERTAAWWERWPQEYLAKLRSAGLKSLTNTTIKEGDIVLLGDKTHRAHWKLYKVEKIYPGRDGLVTACLLKTPDRQLIRRPVELLYSMEGCYN</sequence>
<dbReference type="InterPro" id="IPR036397">
    <property type="entry name" value="RNaseH_sf"/>
</dbReference>
<dbReference type="OMA" id="IHEVEAC"/>